<gene>
    <name evidence="2" type="ORF">SAMN05216463_10176</name>
</gene>
<dbReference type="RefSeq" id="WP_073203583.1">
    <property type="nucleotide sequence ID" value="NZ_FRBD01000001.1"/>
</dbReference>
<dbReference type="OrthoDB" id="1064286at2"/>
<proteinExistence type="predicted"/>
<feature type="chain" id="PRO_5012252042" description="DUF3347 domain-containing protein" evidence="1">
    <location>
        <begin position="21"/>
        <end position="229"/>
    </location>
</feature>
<reference evidence="2 3" key="1">
    <citation type="submission" date="2016-11" db="EMBL/GenBank/DDBJ databases">
        <authorList>
            <person name="Jaros S."/>
            <person name="Januszkiewicz K."/>
            <person name="Wedrychowicz H."/>
        </authorList>
    </citation>
    <scope>NUCLEOTIDE SEQUENCE [LARGE SCALE GENOMIC DNA]</scope>
    <source>
        <strain evidence="2 3">KHT3</strain>
    </source>
</reference>
<dbReference type="AlphaFoldDB" id="A0A1M6R4C1"/>
<feature type="signal peptide" evidence="1">
    <location>
        <begin position="1"/>
        <end position="20"/>
    </location>
</feature>
<organism evidence="2 3">
    <name type="scientific">Xylanibacter ruminicola</name>
    <name type="common">Prevotella ruminicola</name>
    <dbReference type="NCBI Taxonomy" id="839"/>
    <lineage>
        <taxon>Bacteria</taxon>
        <taxon>Pseudomonadati</taxon>
        <taxon>Bacteroidota</taxon>
        <taxon>Bacteroidia</taxon>
        <taxon>Bacteroidales</taxon>
        <taxon>Prevotellaceae</taxon>
        <taxon>Xylanibacter</taxon>
    </lineage>
</organism>
<evidence type="ECO:0000313" key="3">
    <source>
        <dbReference type="Proteomes" id="UP000184130"/>
    </source>
</evidence>
<evidence type="ECO:0000256" key="1">
    <source>
        <dbReference type="SAM" id="SignalP"/>
    </source>
</evidence>
<evidence type="ECO:0008006" key="4">
    <source>
        <dbReference type="Google" id="ProtNLM"/>
    </source>
</evidence>
<dbReference type="EMBL" id="FRBD01000001">
    <property type="protein sequence ID" value="SHK27304.1"/>
    <property type="molecule type" value="Genomic_DNA"/>
</dbReference>
<name>A0A1M6R4C1_XYLRU</name>
<protein>
    <recommendedName>
        <fullName evidence="4">DUF3347 domain-containing protein</fullName>
    </recommendedName>
</protein>
<keyword evidence="1" id="KW-0732">Signal</keyword>
<accession>A0A1M6R4C1</accession>
<sequence>MRRIQYTIIMLLMAVTNIHAQQTDPALTAAVTTQTFTLKSLFDARHSTQEKILAATGIENVQLQQLHDIEKKVLDYMANVSGLMQNLYQVKRTTELVTVEIPKNINEVTKACKGHLKGTAIALAVSDEVKSVYTEIASLSALCTSLVKTKTVDGNKVNLLNAAERYWLCEKIVSSLEDINSALYILSWQIQYLSWEDLWRGLDPETWCNYMQGRWMAESCIRDWDDLLK</sequence>
<evidence type="ECO:0000313" key="2">
    <source>
        <dbReference type="EMBL" id="SHK27304.1"/>
    </source>
</evidence>
<dbReference type="Proteomes" id="UP000184130">
    <property type="component" value="Unassembled WGS sequence"/>
</dbReference>